<gene>
    <name evidence="1" type="ORF">BDFB_012106</name>
</gene>
<dbReference type="EMBL" id="QDEB01019463">
    <property type="protein sequence ID" value="RZC41179.1"/>
    <property type="molecule type" value="Genomic_DNA"/>
</dbReference>
<evidence type="ECO:0000313" key="1">
    <source>
        <dbReference type="EMBL" id="RZC41179.1"/>
    </source>
</evidence>
<dbReference type="AlphaFoldDB" id="A0A482W8V0"/>
<reference evidence="1 2" key="1">
    <citation type="submission" date="2017-03" db="EMBL/GenBank/DDBJ databases">
        <title>Genome of the blue death feigning beetle - Asbolus verrucosus.</title>
        <authorList>
            <person name="Rider S.D."/>
        </authorList>
    </citation>
    <scope>NUCLEOTIDE SEQUENCE [LARGE SCALE GENOMIC DNA]</scope>
    <source>
        <strain evidence="1">Butters</strain>
        <tissue evidence="1">Head and leg muscle</tissue>
    </source>
</reference>
<dbReference type="Proteomes" id="UP000292052">
    <property type="component" value="Unassembled WGS sequence"/>
</dbReference>
<protein>
    <submittedName>
        <fullName evidence="1">Uncharacterized protein</fullName>
    </submittedName>
</protein>
<proteinExistence type="predicted"/>
<comment type="caution">
    <text evidence="1">The sequence shown here is derived from an EMBL/GenBank/DDBJ whole genome shotgun (WGS) entry which is preliminary data.</text>
</comment>
<keyword evidence="2" id="KW-1185">Reference proteome</keyword>
<evidence type="ECO:0000313" key="2">
    <source>
        <dbReference type="Proteomes" id="UP000292052"/>
    </source>
</evidence>
<name>A0A482W8V0_ASBVE</name>
<sequence>MEQLRGRLQSYTPHHCRANYLIQLSRELLVKMALFRR</sequence>
<organism evidence="1 2">
    <name type="scientific">Asbolus verrucosus</name>
    <name type="common">Desert ironclad beetle</name>
    <dbReference type="NCBI Taxonomy" id="1661398"/>
    <lineage>
        <taxon>Eukaryota</taxon>
        <taxon>Metazoa</taxon>
        <taxon>Ecdysozoa</taxon>
        <taxon>Arthropoda</taxon>
        <taxon>Hexapoda</taxon>
        <taxon>Insecta</taxon>
        <taxon>Pterygota</taxon>
        <taxon>Neoptera</taxon>
        <taxon>Endopterygota</taxon>
        <taxon>Coleoptera</taxon>
        <taxon>Polyphaga</taxon>
        <taxon>Cucujiformia</taxon>
        <taxon>Tenebrionidae</taxon>
        <taxon>Pimeliinae</taxon>
        <taxon>Asbolus</taxon>
    </lineage>
</organism>
<accession>A0A482W8V0</accession>